<feature type="domain" description="PDZ" evidence="2">
    <location>
        <begin position="109"/>
        <end position="162"/>
    </location>
</feature>
<sequence length="211" mass="23139">MGDSVPFLVTLTNNGGYGFSLRGGQYISNVKNGSPAHQAGITTNHKLIEVNRISTETLTHGEIVELIRESPESLELLLIGSSASAPTVSDIYEDPLPRFVTIPTSSSQGFSLVNHPAGHFVSRLTPGGLAEQAGLRINDRIIEINKENVETTPHQEVVDIIRLCGEEEISLLVVDRTYDSFWDEYEKTKTVQLLKNPDGMGFAIKFLGEIM</sequence>
<dbReference type="SUPFAM" id="SSF50156">
    <property type="entry name" value="PDZ domain-like"/>
    <property type="match status" value="2"/>
</dbReference>
<protein>
    <submittedName>
        <fullName evidence="3">Oidioi.mRNA.OKI2018_I69.PAR.g8836.t1.cds</fullName>
    </submittedName>
</protein>
<dbReference type="CDD" id="cd06768">
    <property type="entry name" value="PDZ_NHERF-like"/>
    <property type="match status" value="1"/>
</dbReference>
<name>A0ABN7RHU8_OIKDI</name>
<evidence type="ECO:0000313" key="4">
    <source>
        <dbReference type="Proteomes" id="UP001158576"/>
    </source>
</evidence>
<keyword evidence="1" id="KW-0677">Repeat</keyword>
<dbReference type="InterPro" id="IPR051067">
    <property type="entry name" value="NHER"/>
</dbReference>
<evidence type="ECO:0000313" key="3">
    <source>
        <dbReference type="EMBL" id="CAG5077883.1"/>
    </source>
</evidence>
<dbReference type="InterPro" id="IPR036034">
    <property type="entry name" value="PDZ_sf"/>
</dbReference>
<dbReference type="PANTHER" id="PTHR14191:SF3">
    <property type="entry name" value="NA(+)_H(+) EXCHANGE REGULATORY COFACTOR-LIKE PROTEIN NRFL-1"/>
    <property type="match status" value="1"/>
</dbReference>
<gene>
    <name evidence="3" type="ORF">OKIOD_LOCUS394</name>
</gene>
<proteinExistence type="predicted"/>
<dbReference type="SMART" id="SM00228">
    <property type="entry name" value="PDZ"/>
    <property type="match status" value="2"/>
</dbReference>
<feature type="domain" description="PDZ" evidence="2">
    <location>
        <begin position="6"/>
        <end position="82"/>
    </location>
</feature>
<reference evidence="3 4" key="1">
    <citation type="submission" date="2021-04" db="EMBL/GenBank/DDBJ databases">
        <authorList>
            <person name="Bliznina A."/>
        </authorList>
    </citation>
    <scope>NUCLEOTIDE SEQUENCE [LARGE SCALE GENOMIC DNA]</scope>
</reference>
<dbReference type="PANTHER" id="PTHR14191">
    <property type="entry name" value="PDZ DOMAIN CONTAINING PROTEIN"/>
    <property type="match status" value="1"/>
</dbReference>
<organism evidence="3 4">
    <name type="scientific">Oikopleura dioica</name>
    <name type="common">Tunicate</name>
    <dbReference type="NCBI Taxonomy" id="34765"/>
    <lineage>
        <taxon>Eukaryota</taxon>
        <taxon>Metazoa</taxon>
        <taxon>Chordata</taxon>
        <taxon>Tunicata</taxon>
        <taxon>Appendicularia</taxon>
        <taxon>Copelata</taxon>
        <taxon>Oikopleuridae</taxon>
        <taxon>Oikopleura</taxon>
    </lineage>
</organism>
<keyword evidence="4" id="KW-1185">Reference proteome</keyword>
<dbReference type="EMBL" id="OU015568">
    <property type="protein sequence ID" value="CAG5077883.1"/>
    <property type="molecule type" value="Genomic_DNA"/>
</dbReference>
<evidence type="ECO:0000256" key="1">
    <source>
        <dbReference type="ARBA" id="ARBA00022737"/>
    </source>
</evidence>
<accession>A0ABN7RHU8</accession>
<dbReference type="PROSITE" id="PS50106">
    <property type="entry name" value="PDZ"/>
    <property type="match status" value="2"/>
</dbReference>
<dbReference type="Pfam" id="PF00595">
    <property type="entry name" value="PDZ"/>
    <property type="match status" value="2"/>
</dbReference>
<dbReference type="Proteomes" id="UP001158576">
    <property type="component" value="Chromosome PAR"/>
</dbReference>
<dbReference type="InterPro" id="IPR001478">
    <property type="entry name" value="PDZ"/>
</dbReference>
<dbReference type="Gene3D" id="2.30.42.10">
    <property type="match status" value="2"/>
</dbReference>
<evidence type="ECO:0000259" key="2">
    <source>
        <dbReference type="PROSITE" id="PS50106"/>
    </source>
</evidence>